<name>A0ABY1QQZ0_9BACT</name>
<proteinExistence type="predicted"/>
<gene>
    <name evidence="2" type="ORF">SAMN06265222_1246</name>
</gene>
<feature type="region of interest" description="Disordered" evidence="1">
    <location>
        <begin position="25"/>
        <end position="50"/>
    </location>
</feature>
<protein>
    <submittedName>
        <fullName evidence="2">Uncharacterized protein</fullName>
    </submittedName>
</protein>
<reference evidence="2 3" key="1">
    <citation type="submission" date="2017-05" db="EMBL/GenBank/DDBJ databases">
        <authorList>
            <person name="Varghese N."/>
            <person name="Submissions S."/>
        </authorList>
    </citation>
    <scope>NUCLEOTIDE SEQUENCE [LARGE SCALE GENOMIC DNA]</scope>
    <source>
        <strain evidence="2 3">DSM 25457</strain>
    </source>
</reference>
<dbReference type="Proteomes" id="UP001158067">
    <property type="component" value="Unassembled WGS sequence"/>
</dbReference>
<evidence type="ECO:0000313" key="2">
    <source>
        <dbReference type="EMBL" id="SMP77848.1"/>
    </source>
</evidence>
<keyword evidence="3" id="KW-1185">Reference proteome</keyword>
<evidence type="ECO:0000313" key="3">
    <source>
        <dbReference type="Proteomes" id="UP001158067"/>
    </source>
</evidence>
<evidence type="ECO:0000256" key="1">
    <source>
        <dbReference type="SAM" id="MobiDB-lite"/>
    </source>
</evidence>
<sequence length="129" mass="14245">MFRGVGVVSVYPAQMREHRDRKGKAFAIAPRRDPSPGVGGQVETDLPPTPTLSKRTYFLYEVRGYESRVSSLKVREGPRGEGWIQVPPDPHANCSAGVCLRYHGLLFTAKQTNAAEGPNWATPAHSSRR</sequence>
<organism evidence="2 3">
    <name type="scientific">Neorhodopirellula lusitana</name>
    <dbReference type="NCBI Taxonomy" id="445327"/>
    <lineage>
        <taxon>Bacteria</taxon>
        <taxon>Pseudomonadati</taxon>
        <taxon>Planctomycetota</taxon>
        <taxon>Planctomycetia</taxon>
        <taxon>Pirellulales</taxon>
        <taxon>Pirellulaceae</taxon>
        <taxon>Neorhodopirellula</taxon>
    </lineage>
</organism>
<accession>A0ABY1QQZ0</accession>
<dbReference type="EMBL" id="FXUG01000024">
    <property type="protein sequence ID" value="SMP77848.1"/>
    <property type="molecule type" value="Genomic_DNA"/>
</dbReference>
<comment type="caution">
    <text evidence="2">The sequence shown here is derived from an EMBL/GenBank/DDBJ whole genome shotgun (WGS) entry which is preliminary data.</text>
</comment>